<dbReference type="OrthoDB" id="443772at2759"/>
<dbReference type="AlphaFoldDB" id="A0A6A6EE34"/>
<evidence type="ECO:0000313" key="1">
    <source>
        <dbReference type="EMBL" id="KAF2190287.1"/>
    </source>
</evidence>
<sequence>NHDFEGLGFASFAVPLERGTYSVLKIVREVKTPVCDVIPALVYTVSSSSPLLHDMMSKRTVGSGSPMGVAATSRIIGSWVEVNGAGKAASATMDELAKGEMNVFRRDGAEEGGKKR</sequence>
<accession>A0A6A6EE34</accession>
<gene>
    <name evidence="1" type="ORF">K469DRAFT_560781</name>
</gene>
<evidence type="ECO:0000313" key="2">
    <source>
        <dbReference type="Proteomes" id="UP000800200"/>
    </source>
</evidence>
<proteinExistence type="predicted"/>
<dbReference type="EMBL" id="ML994619">
    <property type="protein sequence ID" value="KAF2190287.1"/>
    <property type="molecule type" value="Genomic_DNA"/>
</dbReference>
<dbReference type="Proteomes" id="UP000800200">
    <property type="component" value="Unassembled WGS sequence"/>
</dbReference>
<reference evidence="1" key="1">
    <citation type="journal article" date="2020" name="Stud. Mycol.">
        <title>101 Dothideomycetes genomes: a test case for predicting lifestyles and emergence of pathogens.</title>
        <authorList>
            <person name="Haridas S."/>
            <person name="Albert R."/>
            <person name="Binder M."/>
            <person name="Bloem J."/>
            <person name="Labutti K."/>
            <person name="Salamov A."/>
            <person name="Andreopoulos B."/>
            <person name="Baker S."/>
            <person name="Barry K."/>
            <person name="Bills G."/>
            <person name="Bluhm B."/>
            <person name="Cannon C."/>
            <person name="Castanera R."/>
            <person name="Culley D."/>
            <person name="Daum C."/>
            <person name="Ezra D."/>
            <person name="Gonzalez J."/>
            <person name="Henrissat B."/>
            <person name="Kuo A."/>
            <person name="Liang C."/>
            <person name="Lipzen A."/>
            <person name="Lutzoni F."/>
            <person name="Magnuson J."/>
            <person name="Mondo S."/>
            <person name="Nolan M."/>
            <person name="Ohm R."/>
            <person name="Pangilinan J."/>
            <person name="Park H.-J."/>
            <person name="Ramirez L."/>
            <person name="Alfaro M."/>
            <person name="Sun H."/>
            <person name="Tritt A."/>
            <person name="Yoshinaga Y."/>
            <person name="Zwiers L.-H."/>
            <person name="Turgeon B."/>
            <person name="Goodwin S."/>
            <person name="Spatafora J."/>
            <person name="Crous P."/>
            <person name="Grigoriev I."/>
        </authorList>
    </citation>
    <scope>NUCLEOTIDE SEQUENCE</scope>
    <source>
        <strain evidence="1">CBS 207.26</strain>
    </source>
</reference>
<keyword evidence="2" id="KW-1185">Reference proteome</keyword>
<organism evidence="1 2">
    <name type="scientific">Zopfia rhizophila CBS 207.26</name>
    <dbReference type="NCBI Taxonomy" id="1314779"/>
    <lineage>
        <taxon>Eukaryota</taxon>
        <taxon>Fungi</taxon>
        <taxon>Dikarya</taxon>
        <taxon>Ascomycota</taxon>
        <taxon>Pezizomycotina</taxon>
        <taxon>Dothideomycetes</taxon>
        <taxon>Dothideomycetes incertae sedis</taxon>
        <taxon>Zopfiaceae</taxon>
        <taxon>Zopfia</taxon>
    </lineage>
</organism>
<feature type="non-terminal residue" evidence="1">
    <location>
        <position position="1"/>
    </location>
</feature>
<protein>
    <submittedName>
        <fullName evidence="1">Uncharacterized protein</fullName>
    </submittedName>
</protein>
<name>A0A6A6EE34_9PEZI</name>